<comment type="caution">
    <text evidence="1">The sequence shown here is derived from an EMBL/GenBank/DDBJ whole genome shotgun (WGS) entry which is preliminary data.</text>
</comment>
<name>A0A4C1SNU9_EUMVA</name>
<reference evidence="1 2" key="1">
    <citation type="journal article" date="2019" name="Commun. Biol.">
        <title>The bagworm genome reveals a unique fibroin gene that provides high tensile strength.</title>
        <authorList>
            <person name="Kono N."/>
            <person name="Nakamura H."/>
            <person name="Ohtoshi R."/>
            <person name="Tomita M."/>
            <person name="Numata K."/>
            <person name="Arakawa K."/>
        </authorList>
    </citation>
    <scope>NUCLEOTIDE SEQUENCE [LARGE SCALE GENOMIC DNA]</scope>
</reference>
<organism evidence="1 2">
    <name type="scientific">Eumeta variegata</name>
    <name type="common">Bagworm moth</name>
    <name type="synonym">Eumeta japonica</name>
    <dbReference type="NCBI Taxonomy" id="151549"/>
    <lineage>
        <taxon>Eukaryota</taxon>
        <taxon>Metazoa</taxon>
        <taxon>Ecdysozoa</taxon>
        <taxon>Arthropoda</taxon>
        <taxon>Hexapoda</taxon>
        <taxon>Insecta</taxon>
        <taxon>Pterygota</taxon>
        <taxon>Neoptera</taxon>
        <taxon>Endopterygota</taxon>
        <taxon>Lepidoptera</taxon>
        <taxon>Glossata</taxon>
        <taxon>Ditrysia</taxon>
        <taxon>Tineoidea</taxon>
        <taxon>Psychidae</taxon>
        <taxon>Oiketicinae</taxon>
        <taxon>Eumeta</taxon>
    </lineage>
</organism>
<dbReference type="STRING" id="151549.A0A4C1SNU9"/>
<dbReference type="AlphaFoldDB" id="A0A4C1SNU9"/>
<protein>
    <submittedName>
        <fullName evidence="1">WD repeat-containing protein 92</fullName>
    </submittedName>
</protein>
<dbReference type="Gene3D" id="2.130.10.10">
    <property type="entry name" value="YVTN repeat-like/Quinoprotein amine dehydrogenase"/>
    <property type="match status" value="2"/>
</dbReference>
<dbReference type="EMBL" id="BGZK01007368">
    <property type="protein sequence ID" value="GBP03644.1"/>
    <property type="molecule type" value="Genomic_DNA"/>
</dbReference>
<proteinExistence type="predicted"/>
<dbReference type="OrthoDB" id="10248252at2759"/>
<sequence>MDKPQMIEHLHQSVNYTVYDTKWIPCSAKFVVLGSKPNHEGILEIYELNESKVEKVKTIEKKSSFKCGLGYKTGLCSSSGHDSEAAQDKSSSINNRRDCWAVAIGDSFSNEEHIVAAGYDNGDIKLLIYGNFL</sequence>
<dbReference type="Proteomes" id="UP000299102">
    <property type="component" value="Unassembled WGS sequence"/>
</dbReference>
<keyword evidence="2" id="KW-1185">Reference proteome</keyword>
<dbReference type="InterPro" id="IPR015943">
    <property type="entry name" value="WD40/YVTN_repeat-like_dom_sf"/>
</dbReference>
<accession>A0A4C1SNU9</accession>
<gene>
    <name evidence="1" type="primary">wdr92</name>
    <name evidence="1" type="ORF">EVAR_72827_1</name>
</gene>
<evidence type="ECO:0000313" key="2">
    <source>
        <dbReference type="Proteomes" id="UP000299102"/>
    </source>
</evidence>
<evidence type="ECO:0000313" key="1">
    <source>
        <dbReference type="EMBL" id="GBP03644.1"/>
    </source>
</evidence>